<accession>A0AC35U0U2</accession>
<organism evidence="1 2">
    <name type="scientific">Rhabditophanes sp. KR3021</name>
    <dbReference type="NCBI Taxonomy" id="114890"/>
    <lineage>
        <taxon>Eukaryota</taxon>
        <taxon>Metazoa</taxon>
        <taxon>Ecdysozoa</taxon>
        <taxon>Nematoda</taxon>
        <taxon>Chromadorea</taxon>
        <taxon>Rhabditida</taxon>
        <taxon>Tylenchina</taxon>
        <taxon>Panagrolaimomorpha</taxon>
        <taxon>Strongyloidoidea</taxon>
        <taxon>Alloionematidae</taxon>
        <taxon>Rhabditophanes</taxon>
    </lineage>
</organism>
<reference evidence="2" key="1">
    <citation type="submission" date="2016-11" db="UniProtKB">
        <authorList>
            <consortium name="WormBaseParasite"/>
        </authorList>
    </citation>
    <scope>IDENTIFICATION</scope>
    <source>
        <strain evidence="2">KR3021</strain>
    </source>
</reference>
<sequence>MQFFHRLLILVNLIAIIYSQKGVFLKSLSKRRYDGCGHVNCQTLVCPVKYNRLAWGSRCYNRCCKETATVKPIITTTYKVDRDLTTTTLDTATIPTTTKESPSTSDQLYTTSTKLLTSTDGLDIETTKGMFGTTDLLHTTTKDMMGTTDHLYTTTNEISDTTEGSGMDY</sequence>
<evidence type="ECO:0000313" key="2">
    <source>
        <dbReference type="WBParaSite" id="RSKR_0000652684.1"/>
    </source>
</evidence>
<dbReference type="Proteomes" id="UP000095286">
    <property type="component" value="Unplaced"/>
</dbReference>
<dbReference type="WBParaSite" id="RSKR_0000652684.1">
    <property type="protein sequence ID" value="RSKR_0000652684.1"/>
    <property type="gene ID" value="RSKR_0000652684"/>
</dbReference>
<protein>
    <submittedName>
        <fullName evidence="2">Secreted protein</fullName>
    </submittedName>
</protein>
<name>A0AC35U0U2_9BILA</name>
<evidence type="ECO:0000313" key="1">
    <source>
        <dbReference type="Proteomes" id="UP000095286"/>
    </source>
</evidence>
<proteinExistence type="predicted"/>